<accession>A0A5E4NIF4</accession>
<dbReference type="EMBL" id="CABPRJ010001950">
    <property type="protein sequence ID" value="VVC42386.1"/>
    <property type="molecule type" value="Genomic_DNA"/>
</dbReference>
<name>A0A5E4NIF4_9HEMI</name>
<feature type="region of interest" description="Disordered" evidence="1">
    <location>
        <begin position="176"/>
        <end position="270"/>
    </location>
</feature>
<dbReference type="OrthoDB" id="6646257at2759"/>
<sequence length="300" mass="33396">MSIIRQWRTDEDIYQHVMILPAPTRGYFRIALSVTDVPGRNSRHIFVQLADVIRNLPRSIMVEDLIADQLDHAAFYMYNARRLGGPELDIPELKTLMTLWCEHFPDVEHHIRVRSRKTQTTVEDIATTDEQDHDSVARWAKSASIIHLLAHPVIQEAVDRGLLMIQPAKPNEEEVASTSAMARGPKQNRWPAAGRTRRNLGDTNQQPSETVMSGADVETMKSSGGRDKPPRALSIKRYPILTDVGQPGDSSGSPSSITVIVDPGTDDELEGDIPFGLDELLKVAKAMSRFPPNHTGINQG</sequence>
<reference evidence="2 3" key="1">
    <citation type="submission" date="2019-08" db="EMBL/GenBank/DDBJ databases">
        <authorList>
            <person name="Alioto T."/>
            <person name="Alioto T."/>
            <person name="Gomez Garrido J."/>
        </authorList>
    </citation>
    <scope>NUCLEOTIDE SEQUENCE [LARGE SCALE GENOMIC DNA]</scope>
</reference>
<dbReference type="Proteomes" id="UP000325440">
    <property type="component" value="Unassembled WGS sequence"/>
</dbReference>
<proteinExistence type="predicted"/>
<feature type="compositionally biased region" description="Polar residues" evidence="1">
    <location>
        <begin position="201"/>
        <end position="211"/>
    </location>
</feature>
<evidence type="ECO:0000313" key="3">
    <source>
        <dbReference type="Proteomes" id="UP000325440"/>
    </source>
</evidence>
<protein>
    <submittedName>
        <fullName evidence="2">Uncharacterized protein</fullName>
    </submittedName>
</protein>
<organism evidence="2 3">
    <name type="scientific">Cinara cedri</name>
    <dbReference type="NCBI Taxonomy" id="506608"/>
    <lineage>
        <taxon>Eukaryota</taxon>
        <taxon>Metazoa</taxon>
        <taxon>Ecdysozoa</taxon>
        <taxon>Arthropoda</taxon>
        <taxon>Hexapoda</taxon>
        <taxon>Insecta</taxon>
        <taxon>Pterygota</taxon>
        <taxon>Neoptera</taxon>
        <taxon>Paraneoptera</taxon>
        <taxon>Hemiptera</taxon>
        <taxon>Sternorrhyncha</taxon>
        <taxon>Aphidomorpha</taxon>
        <taxon>Aphidoidea</taxon>
        <taxon>Aphididae</taxon>
        <taxon>Lachninae</taxon>
        <taxon>Cinara</taxon>
    </lineage>
</organism>
<dbReference type="AlphaFoldDB" id="A0A5E4NIF4"/>
<gene>
    <name evidence="2" type="ORF">CINCED_3A009178</name>
</gene>
<feature type="compositionally biased region" description="Low complexity" evidence="1">
    <location>
        <begin position="247"/>
        <end position="256"/>
    </location>
</feature>
<keyword evidence="3" id="KW-1185">Reference proteome</keyword>
<evidence type="ECO:0000256" key="1">
    <source>
        <dbReference type="SAM" id="MobiDB-lite"/>
    </source>
</evidence>
<evidence type="ECO:0000313" key="2">
    <source>
        <dbReference type="EMBL" id="VVC42386.1"/>
    </source>
</evidence>